<keyword evidence="1" id="KW-0472">Membrane</keyword>
<dbReference type="HOGENOM" id="CLU_130936_1_2_9"/>
<gene>
    <name evidence="2" type="ORF">U729_228</name>
</gene>
<reference evidence="2 3" key="1">
    <citation type="journal article" date="2015" name="Infect. Genet. Evol.">
        <title>Genomic sequences of six botulinum neurotoxin-producing strains representing three clostridial species illustrate the mobility and diversity of botulinum neurotoxin genes.</title>
        <authorList>
            <person name="Smith T.J."/>
            <person name="Hill K.K."/>
            <person name="Xie G."/>
            <person name="Foley B.T."/>
            <person name="Williamson C.H."/>
            <person name="Foster J.T."/>
            <person name="Johnson S.L."/>
            <person name="Chertkov O."/>
            <person name="Teshima H."/>
            <person name="Gibbons H.S."/>
            <person name="Johnsky L.A."/>
            <person name="Karavis M.A."/>
            <person name="Smith L.A."/>
        </authorList>
    </citation>
    <scope>NUCLEOTIDE SEQUENCE [LARGE SCALE GENOMIC DNA]</scope>
    <source>
        <strain evidence="2">Sullivan</strain>
    </source>
</reference>
<feature type="transmembrane region" description="Helical" evidence="1">
    <location>
        <begin position="7"/>
        <end position="26"/>
    </location>
</feature>
<proteinExistence type="predicted"/>
<dbReference type="KEGG" id="cbv:U729_228"/>
<accession>A0A0A7FS88</accession>
<evidence type="ECO:0000313" key="2">
    <source>
        <dbReference type="EMBL" id="AIY82418.1"/>
    </source>
</evidence>
<protein>
    <submittedName>
        <fullName evidence="2">Uncharacterized protein</fullName>
    </submittedName>
</protein>
<dbReference type="CDD" id="cd09911">
    <property type="entry name" value="Lin0431_like"/>
    <property type="match status" value="1"/>
</dbReference>
<dbReference type="Gene3D" id="2.60.320.10">
    <property type="entry name" value="N-utilization substance G protein NusG, insert domain"/>
    <property type="match status" value="1"/>
</dbReference>
<dbReference type="eggNOG" id="COG5341">
    <property type="taxonomic scope" value="Bacteria"/>
</dbReference>
<evidence type="ECO:0000313" key="3">
    <source>
        <dbReference type="Proteomes" id="UP000030635"/>
    </source>
</evidence>
<name>A0A0A7FS88_9CLOT</name>
<keyword evidence="1" id="KW-0812">Transmembrane</keyword>
<dbReference type="Pfam" id="PF07009">
    <property type="entry name" value="NusG_II"/>
    <property type="match status" value="1"/>
</dbReference>
<dbReference type="RefSeq" id="WP_316077957.1">
    <property type="nucleotide sequence ID" value="NZ_CP006905.1"/>
</dbReference>
<dbReference type="AlphaFoldDB" id="A0A0A7FS88"/>
<keyword evidence="3" id="KW-1185">Reference proteome</keyword>
<dbReference type="EMBL" id="CP006905">
    <property type="protein sequence ID" value="AIY82418.1"/>
    <property type="molecule type" value="Genomic_DNA"/>
</dbReference>
<dbReference type="GeneID" id="60853732"/>
<dbReference type="STRING" id="1561.NPD11_2752"/>
<keyword evidence="1" id="KW-1133">Transmembrane helix</keyword>
<dbReference type="Proteomes" id="UP000030635">
    <property type="component" value="Chromosome"/>
</dbReference>
<evidence type="ECO:0000256" key="1">
    <source>
        <dbReference type="SAM" id="Phobius"/>
    </source>
</evidence>
<organism evidence="2 3">
    <name type="scientific">Clostridium baratii str. Sullivan</name>
    <dbReference type="NCBI Taxonomy" id="1415775"/>
    <lineage>
        <taxon>Bacteria</taxon>
        <taxon>Bacillati</taxon>
        <taxon>Bacillota</taxon>
        <taxon>Clostridia</taxon>
        <taxon>Eubacteriales</taxon>
        <taxon>Clostridiaceae</taxon>
        <taxon>Clostridium</taxon>
    </lineage>
</organism>
<sequence>MKIFKKLDIVIIIFLIILSFTPHFILGSKLYKNYSSTYANIKVSGKLYKNIPLSSFKGEKIIDINTPKGTNKILIRDNTVKIIDADCKDELCIKQGEISKVSQTLVCLPHELIIEIKGDESNDDDIILSH</sequence>
<dbReference type="InterPro" id="IPR038690">
    <property type="entry name" value="NusG_2_sf"/>
</dbReference>